<gene>
    <name evidence="3" type="ORF">CDV28_11932</name>
</gene>
<evidence type="ECO:0000259" key="2">
    <source>
        <dbReference type="PROSITE" id="PS50234"/>
    </source>
</evidence>
<evidence type="ECO:0000313" key="3">
    <source>
        <dbReference type="EMBL" id="TAA74719.1"/>
    </source>
</evidence>
<sequence length="263" mass="27931">MRTQKKMLPLLCAMILVSGLAACKDAQQPKQSNLPAAKAASQTVPVAAAQKPLALPWPPAPNGNTVLAPNLLADNYYVVLDGSGSMLERQCSGNQSKIETAKNALKEFAASVPADANLGMLIFTDSQIRELVPIGTGNRQQLAEQVQSASAAGGTPLHEAISAGYAQLEQQAMRQLGYGRYVLVVVTDGQANPGHDPTEKVRWMLDNTPVELHTIGFCIGTDHALNMPGRTVYKAADNPAALRQGLADVLAEAETFDVATFQQ</sequence>
<reference evidence="3" key="1">
    <citation type="submission" date="2017-07" db="EMBL/GenBank/DDBJ databases">
        <title>The cable genome - Insights into the physiology and evolution of filamentous bacteria capable of sulfide oxidation via long distance electron transfer.</title>
        <authorList>
            <person name="Thorup C."/>
            <person name="Bjerg J.T."/>
            <person name="Schreiber L."/>
            <person name="Nielsen L.P."/>
            <person name="Kjeldsen K.U."/>
            <person name="Boesen T."/>
            <person name="Boggild A."/>
            <person name="Meysman F."/>
            <person name="Geelhoed J."/>
            <person name="Schramm A."/>
        </authorList>
    </citation>
    <scope>NUCLEOTIDE SEQUENCE [LARGE SCALE GENOMIC DNA]</scope>
    <source>
        <strain evidence="3">GS</strain>
    </source>
</reference>
<dbReference type="Gene3D" id="3.40.50.410">
    <property type="entry name" value="von Willebrand factor, type A domain"/>
    <property type="match status" value="1"/>
</dbReference>
<dbReference type="InterPro" id="IPR002035">
    <property type="entry name" value="VWF_A"/>
</dbReference>
<feature type="chain" id="PRO_5021864659" evidence="1">
    <location>
        <begin position="22"/>
        <end position="263"/>
    </location>
</feature>
<dbReference type="CDD" id="cd00198">
    <property type="entry name" value="vWFA"/>
    <property type="match status" value="1"/>
</dbReference>
<evidence type="ECO:0000313" key="4">
    <source>
        <dbReference type="Proteomes" id="UP000316238"/>
    </source>
</evidence>
<dbReference type="AlphaFoldDB" id="A0A521G104"/>
<dbReference type="InterPro" id="IPR036465">
    <property type="entry name" value="vWFA_dom_sf"/>
</dbReference>
<feature type="domain" description="VWFA" evidence="2">
    <location>
        <begin position="75"/>
        <end position="217"/>
    </location>
</feature>
<dbReference type="PROSITE" id="PS50234">
    <property type="entry name" value="VWFA"/>
    <property type="match status" value="1"/>
</dbReference>
<accession>A0A521G104</accession>
<dbReference type="EMBL" id="NQJD01000019">
    <property type="protein sequence ID" value="TAA74719.1"/>
    <property type="molecule type" value="Genomic_DNA"/>
</dbReference>
<proteinExistence type="predicted"/>
<dbReference type="Proteomes" id="UP000316238">
    <property type="component" value="Unassembled WGS sequence"/>
</dbReference>
<feature type="signal peptide" evidence="1">
    <location>
        <begin position="1"/>
        <end position="21"/>
    </location>
</feature>
<dbReference type="PROSITE" id="PS51257">
    <property type="entry name" value="PROKAR_LIPOPROTEIN"/>
    <property type="match status" value="1"/>
</dbReference>
<comment type="caution">
    <text evidence="3">The sequence shown here is derived from an EMBL/GenBank/DDBJ whole genome shotgun (WGS) entry which is preliminary data.</text>
</comment>
<evidence type="ECO:0000256" key="1">
    <source>
        <dbReference type="SAM" id="SignalP"/>
    </source>
</evidence>
<dbReference type="Pfam" id="PF00092">
    <property type="entry name" value="VWA"/>
    <property type="match status" value="1"/>
</dbReference>
<dbReference type="SUPFAM" id="SSF53300">
    <property type="entry name" value="vWA-like"/>
    <property type="match status" value="1"/>
</dbReference>
<name>A0A521G104_9BACT</name>
<keyword evidence="1" id="KW-0732">Signal</keyword>
<keyword evidence="4" id="KW-1185">Reference proteome</keyword>
<protein>
    <submittedName>
        <fullName evidence="3">von Willebrand factor type A domain-containing protein</fullName>
    </submittedName>
</protein>
<dbReference type="SMART" id="SM00327">
    <property type="entry name" value="VWA"/>
    <property type="match status" value="1"/>
</dbReference>
<organism evidence="3 4">
    <name type="scientific">Candidatus Electronema aureum</name>
    <dbReference type="NCBI Taxonomy" id="2005002"/>
    <lineage>
        <taxon>Bacteria</taxon>
        <taxon>Pseudomonadati</taxon>
        <taxon>Thermodesulfobacteriota</taxon>
        <taxon>Desulfobulbia</taxon>
        <taxon>Desulfobulbales</taxon>
        <taxon>Desulfobulbaceae</taxon>
        <taxon>Candidatus Electronema</taxon>
    </lineage>
</organism>